<comment type="caution">
    <text evidence="2">The sequence shown here is derived from an EMBL/GenBank/DDBJ whole genome shotgun (WGS) entry which is preliminary data.</text>
</comment>
<proteinExistence type="predicted"/>
<keyword evidence="3" id="KW-1185">Reference proteome</keyword>
<dbReference type="Pfam" id="PF10604">
    <property type="entry name" value="Polyketide_cyc2"/>
    <property type="match status" value="1"/>
</dbReference>
<dbReference type="PANTHER" id="PTHR33789:SF11">
    <property type="entry name" value="OS05G0202300 PROTEIN"/>
    <property type="match status" value="1"/>
</dbReference>
<evidence type="ECO:0000256" key="1">
    <source>
        <dbReference type="SAM" id="MobiDB-lite"/>
    </source>
</evidence>
<dbReference type="Gene3D" id="3.30.530.20">
    <property type="match status" value="1"/>
</dbReference>
<protein>
    <recommendedName>
        <fullName evidence="4">Lachrymatory factor synthase</fullName>
    </recommendedName>
</protein>
<evidence type="ECO:0000313" key="3">
    <source>
        <dbReference type="Proteomes" id="UP000652761"/>
    </source>
</evidence>
<dbReference type="SUPFAM" id="SSF55961">
    <property type="entry name" value="Bet v1-like"/>
    <property type="match status" value="1"/>
</dbReference>
<accession>A0A843WFC8</accession>
<feature type="region of interest" description="Disordered" evidence="1">
    <location>
        <begin position="173"/>
        <end position="192"/>
    </location>
</feature>
<name>A0A843WFC8_COLES</name>
<reference evidence="2" key="1">
    <citation type="submission" date="2017-07" db="EMBL/GenBank/DDBJ databases">
        <title>Taro Niue Genome Assembly and Annotation.</title>
        <authorList>
            <person name="Atibalentja N."/>
            <person name="Keating K."/>
            <person name="Fields C.J."/>
        </authorList>
    </citation>
    <scope>NUCLEOTIDE SEQUENCE</scope>
    <source>
        <strain evidence="2">Niue_2</strain>
        <tissue evidence="2">Leaf</tissue>
    </source>
</reference>
<dbReference type="PANTHER" id="PTHR33789">
    <property type="entry name" value="LACHRYMATORY-FACTOR SYNTHASE"/>
    <property type="match status" value="1"/>
</dbReference>
<organism evidence="2 3">
    <name type="scientific">Colocasia esculenta</name>
    <name type="common">Wild taro</name>
    <name type="synonym">Arum esculentum</name>
    <dbReference type="NCBI Taxonomy" id="4460"/>
    <lineage>
        <taxon>Eukaryota</taxon>
        <taxon>Viridiplantae</taxon>
        <taxon>Streptophyta</taxon>
        <taxon>Embryophyta</taxon>
        <taxon>Tracheophyta</taxon>
        <taxon>Spermatophyta</taxon>
        <taxon>Magnoliopsida</taxon>
        <taxon>Liliopsida</taxon>
        <taxon>Araceae</taxon>
        <taxon>Aroideae</taxon>
        <taxon>Colocasieae</taxon>
        <taxon>Colocasia</taxon>
    </lineage>
</organism>
<evidence type="ECO:0008006" key="4">
    <source>
        <dbReference type="Google" id="ProtNLM"/>
    </source>
</evidence>
<dbReference type="CDD" id="cd07821">
    <property type="entry name" value="PYR_PYL_RCAR_like"/>
    <property type="match status" value="1"/>
</dbReference>
<dbReference type="AlphaFoldDB" id="A0A843WFC8"/>
<dbReference type="SMR" id="A0A843WFC8"/>
<sequence length="192" mass="20612">METQEATWEGSAQAKLPAATADEAWSLLEDFSGIHRLLPGIKTCTLVDGANGVPGCTRHCVGPPVPSENGGEPTVYWATERLLSFDAAERSYSYEVTDSNMGFRRYVATLRAKPEGGVGAGGGCRLEWSFAADPVEGWSRDRLVGYLQYGLEEMGRRIEEAVKAGFLEAAAKSGEEEKTVKSGEEETAAKSG</sequence>
<dbReference type="Proteomes" id="UP000652761">
    <property type="component" value="Unassembled WGS sequence"/>
</dbReference>
<dbReference type="OrthoDB" id="1928994at2759"/>
<dbReference type="EMBL" id="NMUH01002927">
    <property type="protein sequence ID" value="MQM02844.1"/>
    <property type="molecule type" value="Genomic_DNA"/>
</dbReference>
<gene>
    <name evidence="2" type="ORF">Taro_035612</name>
</gene>
<dbReference type="InterPro" id="IPR019587">
    <property type="entry name" value="Polyketide_cyclase/dehydratase"/>
</dbReference>
<dbReference type="InterPro" id="IPR023393">
    <property type="entry name" value="START-like_dom_sf"/>
</dbReference>
<evidence type="ECO:0000313" key="2">
    <source>
        <dbReference type="EMBL" id="MQM02844.1"/>
    </source>
</evidence>
<dbReference type="InterPro" id="IPR053249">
    <property type="entry name" value="LFS"/>
</dbReference>